<dbReference type="Gene3D" id="3.30.2130.10">
    <property type="entry name" value="VC0802-like"/>
    <property type="match status" value="1"/>
</dbReference>
<evidence type="ECO:0000259" key="2">
    <source>
        <dbReference type="Pfam" id="PF13840"/>
    </source>
</evidence>
<dbReference type="Proteomes" id="UP001149074">
    <property type="component" value="Unassembled WGS sequence"/>
</dbReference>
<evidence type="ECO:0000313" key="3">
    <source>
        <dbReference type="EMBL" id="KAJ5099684.1"/>
    </source>
</evidence>
<keyword evidence="4" id="KW-1185">Reference proteome</keyword>
<feature type="domain" description="CASTOR ACT" evidence="2">
    <location>
        <begin position="127"/>
        <end position="187"/>
    </location>
</feature>
<organism evidence="3 4">
    <name type="scientific">Penicillium argentinense</name>
    <dbReference type="NCBI Taxonomy" id="1131581"/>
    <lineage>
        <taxon>Eukaryota</taxon>
        <taxon>Fungi</taxon>
        <taxon>Dikarya</taxon>
        <taxon>Ascomycota</taxon>
        <taxon>Pezizomycotina</taxon>
        <taxon>Eurotiomycetes</taxon>
        <taxon>Eurotiomycetidae</taxon>
        <taxon>Eurotiales</taxon>
        <taxon>Aspergillaceae</taxon>
        <taxon>Penicillium</taxon>
    </lineage>
</organism>
<feature type="region of interest" description="Disordered" evidence="1">
    <location>
        <begin position="458"/>
        <end position="485"/>
    </location>
</feature>
<dbReference type="InterPro" id="IPR045865">
    <property type="entry name" value="ACT-like_dom_sf"/>
</dbReference>
<accession>A0A9W9FGG9</accession>
<sequence length="485" mass="52326">MDQSLALIDAQVHFLEERLALVHIPLDLYPYFFQSVLRLIFDEITPLPGQTKEDDSGSKGNADVDFDVDATSENGSGYKPPAFLNVSITPVEVSVICPRRLVEKYFVPFRQKLGALKKSLDSQLDVSSNDYIAMQVIGEGLEAGKRVLELTSPLAMAGISIFFISTYFSDYIIVPLHSKTSVVSALESRGFQFENATASFINPVSPTSPRPERTLSDAAPPPISTPIIDESLRLVQCAAHHQFGYGSEESSMSIIRDALAIVLLVDNPRFLSLTQASLDPAASLLLEKRLLPRFAEPSGPHKDYEDGSGLLLGSKENYLVPIMLDLRDLPLEASGIVCGVAGRLADAAEVPLSSMASIKGTSKSVDLSSGTSNSSSVMGAVPALFDSFGTRLALGSNSDSEKKTSKGCHSLAPWATTHHLQPDVDVGGDAVEISFLSTARAGTIIVEEDELRRAIHALEAEKMQSSEEGPEEDAEKYAEKHTEPS</sequence>
<dbReference type="InterPro" id="IPR027795">
    <property type="entry name" value="CASTOR_ACT_dom"/>
</dbReference>
<dbReference type="Pfam" id="PF13840">
    <property type="entry name" value="ACT_7"/>
    <property type="match status" value="1"/>
</dbReference>
<feature type="compositionally biased region" description="Basic and acidic residues" evidence="1">
    <location>
        <begin position="475"/>
        <end position="485"/>
    </location>
</feature>
<protein>
    <recommendedName>
        <fullName evidence="2">CASTOR ACT domain-containing protein</fullName>
    </recommendedName>
</protein>
<gene>
    <name evidence="3" type="ORF">N7532_006685</name>
</gene>
<dbReference type="PANTHER" id="PTHR31131:SF6">
    <property type="entry name" value="CASTOR ACT DOMAIN-CONTAINING PROTEIN"/>
    <property type="match status" value="1"/>
</dbReference>
<evidence type="ECO:0000313" key="4">
    <source>
        <dbReference type="Proteomes" id="UP001149074"/>
    </source>
</evidence>
<dbReference type="EMBL" id="JAPQKI010000005">
    <property type="protein sequence ID" value="KAJ5099684.1"/>
    <property type="molecule type" value="Genomic_DNA"/>
</dbReference>
<dbReference type="InterPro" id="IPR051719">
    <property type="entry name" value="CASTOR_mTORC1"/>
</dbReference>
<proteinExistence type="predicted"/>
<dbReference type="RefSeq" id="XP_056475338.1">
    <property type="nucleotide sequence ID" value="XM_056619179.1"/>
</dbReference>
<name>A0A9W9FGG9_9EURO</name>
<reference evidence="3" key="2">
    <citation type="journal article" date="2023" name="IMA Fungus">
        <title>Comparative genomic study of the Penicillium genus elucidates a diverse pangenome and 15 lateral gene transfer events.</title>
        <authorList>
            <person name="Petersen C."/>
            <person name="Sorensen T."/>
            <person name="Nielsen M.R."/>
            <person name="Sondergaard T.E."/>
            <person name="Sorensen J.L."/>
            <person name="Fitzpatrick D.A."/>
            <person name="Frisvad J.C."/>
            <person name="Nielsen K.L."/>
        </authorList>
    </citation>
    <scope>NUCLEOTIDE SEQUENCE</scope>
    <source>
        <strain evidence="3">IBT 30761</strain>
    </source>
</reference>
<evidence type="ECO:0000256" key="1">
    <source>
        <dbReference type="SAM" id="MobiDB-lite"/>
    </source>
</evidence>
<dbReference type="AlphaFoldDB" id="A0A9W9FGG9"/>
<dbReference type="PANTHER" id="PTHR31131">
    <property type="entry name" value="CHROMOSOME 1, WHOLE GENOME SHOTGUN SEQUENCE"/>
    <property type="match status" value="1"/>
</dbReference>
<dbReference type="OrthoDB" id="58529at2759"/>
<dbReference type="GO" id="GO:0046394">
    <property type="term" value="P:carboxylic acid biosynthetic process"/>
    <property type="evidence" value="ECO:0007669"/>
    <property type="project" value="UniProtKB-ARBA"/>
</dbReference>
<dbReference type="GO" id="GO:0006520">
    <property type="term" value="P:amino acid metabolic process"/>
    <property type="evidence" value="ECO:0007669"/>
    <property type="project" value="UniProtKB-ARBA"/>
</dbReference>
<dbReference type="SUPFAM" id="SSF55021">
    <property type="entry name" value="ACT-like"/>
    <property type="match status" value="1"/>
</dbReference>
<comment type="caution">
    <text evidence="3">The sequence shown here is derived from an EMBL/GenBank/DDBJ whole genome shotgun (WGS) entry which is preliminary data.</text>
</comment>
<dbReference type="GeneID" id="81358158"/>
<reference evidence="3" key="1">
    <citation type="submission" date="2022-11" db="EMBL/GenBank/DDBJ databases">
        <authorList>
            <person name="Petersen C."/>
        </authorList>
    </citation>
    <scope>NUCLEOTIDE SEQUENCE</scope>
    <source>
        <strain evidence="3">IBT 30761</strain>
    </source>
</reference>